<reference evidence="1" key="1">
    <citation type="submission" date="2015-12" db="EMBL/GenBank/DDBJ databases">
        <title>De novo transcriptome assembly of four potential Pierce s Disease insect vectors from Arizona vineyards.</title>
        <authorList>
            <person name="Tassone E.E."/>
        </authorList>
    </citation>
    <scope>NUCLEOTIDE SEQUENCE</scope>
</reference>
<name>A0A1B6CMG8_9HEMI</name>
<dbReference type="AlphaFoldDB" id="A0A1B6CMG8"/>
<dbReference type="PANTHER" id="PTHR28592">
    <property type="entry name" value="ARMADILLO REPEAT-CONTAINING PROTEIN 1"/>
    <property type="match status" value="1"/>
</dbReference>
<accession>A0A1B6CMG8</accession>
<gene>
    <name evidence="1" type="ORF">g.2788</name>
</gene>
<proteinExistence type="predicted"/>
<evidence type="ECO:0008006" key="2">
    <source>
        <dbReference type="Google" id="ProtNLM"/>
    </source>
</evidence>
<evidence type="ECO:0000313" key="1">
    <source>
        <dbReference type="EMBL" id="JAS14667.1"/>
    </source>
</evidence>
<dbReference type="EMBL" id="GEDC01022631">
    <property type="protein sequence ID" value="JAS14667.1"/>
    <property type="molecule type" value="Transcribed_RNA"/>
</dbReference>
<organism evidence="1">
    <name type="scientific">Clastoptera arizonana</name>
    <name type="common">Arizona spittle bug</name>
    <dbReference type="NCBI Taxonomy" id="38151"/>
    <lineage>
        <taxon>Eukaryota</taxon>
        <taxon>Metazoa</taxon>
        <taxon>Ecdysozoa</taxon>
        <taxon>Arthropoda</taxon>
        <taxon>Hexapoda</taxon>
        <taxon>Insecta</taxon>
        <taxon>Pterygota</taxon>
        <taxon>Neoptera</taxon>
        <taxon>Paraneoptera</taxon>
        <taxon>Hemiptera</taxon>
        <taxon>Auchenorrhyncha</taxon>
        <taxon>Cercopoidea</taxon>
        <taxon>Clastopteridae</taxon>
        <taxon>Clastoptera</taxon>
    </lineage>
</organism>
<protein>
    <recommendedName>
        <fullName evidence="2">Armadillo repeat-containing protein 1</fullName>
    </recommendedName>
</protein>
<dbReference type="PANTHER" id="PTHR28592:SF1">
    <property type="entry name" value="ARMADILLO REPEAT-CONTAINING PROTEIN 1"/>
    <property type="match status" value="1"/>
</dbReference>
<sequence>MANNSVFNTVLAYQKIASDESQHHFIMKDKTMIQFLAYCLDYSELEIVEAALLSFEKLIDNEVNHRGLKAVFGIIEALRCTSERLDLPTNLSEKANILYKRLLLDIPSYSTSNENQLNSDEHSTNTAIKCKFETKLLTFHIHGLSMRTREDLETALVKVKGIVSVVIDVQHQRCIIRALPQVKPEVIAEAVYSSTLMELKLVALNANKQEVLQDVLNLVDDDNSSLPPYLPEENSPVKEKAIISLTDLRNNATNWINAATSFFQNSFYW</sequence>